<protein>
    <recommendedName>
        <fullName evidence="3">Transposase</fullName>
    </recommendedName>
</protein>
<accession>A0ABN1YBA7</accession>
<evidence type="ECO:0008006" key="3">
    <source>
        <dbReference type="Google" id="ProtNLM"/>
    </source>
</evidence>
<dbReference type="Proteomes" id="UP001499863">
    <property type="component" value="Unassembled WGS sequence"/>
</dbReference>
<keyword evidence="2" id="KW-1185">Reference proteome</keyword>
<gene>
    <name evidence="1" type="ORF">GCM10009639_47410</name>
</gene>
<evidence type="ECO:0000313" key="1">
    <source>
        <dbReference type="EMBL" id="GAA1403141.1"/>
    </source>
</evidence>
<organism evidence="1 2">
    <name type="scientific">Kitasatospora putterlickiae</name>
    <dbReference type="NCBI Taxonomy" id="221725"/>
    <lineage>
        <taxon>Bacteria</taxon>
        <taxon>Bacillati</taxon>
        <taxon>Actinomycetota</taxon>
        <taxon>Actinomycetes</taxon>
        <taxon>Kitasatosporales</taxon>
        <taxon>Streptomycetaceae</taxon>
        <taxon>Kitasatospora</taxon>
    </lineage>
</organism>
<dbReference type="EMBL" id="BAAAKJ010000257">
    <property type="protein sequence ID" value="GAA1403141.1"/>
    <property type="molecule type" value="Genomic_DNA"/>
</dbReference>
<reference evidence="1 2" key="1">
    <citation type="journal article" date="2019" name="Int. J. Syst. Evol. Microbiol.">
        <title>The Global Catalogue of Microorganisms (GCM) 10K type strain sequencing project: providing services to taxonomists for standard genome sequencing and annotation.</title>
        <authorList>
            <consortium name="The Broad Institute Genomics Platform"/>
            <consortium name="The Broad Institute Genome Sequencing Center for Infectious Disease"/>
            <person name="Wu L."/>
            <person name="Ma J."/>
        </authorList>
    </citation>
    <scope>NUCLEOTIDE SEQUENCE [LARGE SCALE GENOMIC DNA]</scope>
    <source>
        <strain evidence="1 2">JCM 12393</strain>
    </source>
</reference>
<sequence length="87" mass="9742">MWASTPPDRQAMIKNLVIAALPAIAQRYDAGVGVRRLATVYGCDAKWLQDQMLKAGYRIRPLEEATGLRPAPLPWEPITLPRRTTMP</sequence>
<comment type="caution">
    <text evidence="1">The sequence shown here is derived from an EMBL/GenBank/DDBJ whole genome shotgun (WGS) entry which is preliminary data.</text>
</comment>
<proteinExistence type="predicted"/>
<name>A0ABN1YBA7_9ACTN</name>
<evidence type="ECO:0000313" key="2">
    <source>
        <dbReference type="Proteomes" id="UP001499863"/>
    </source>
</evidence>